<evidence type="ECO:0000259" key="4">
    <source>
        <dbReference type="SMART" id="SM00559"/>
    </source>
</evidence>
<dbReference type="InterPro" id="IPR016194">
    <property type="entry name" value="SPOC-like_C_dom_sf"/>
</dbReference>
<comment type="caution">
    <text evidence="5">The sequence shown here is derived from an EMBL/GenBank/DDBJ whole genome shotgun (WGS) entry which is preliminary data.</text>
</comment>
<evidence type="ECO:0000256" key="2">
    <source>
        <dbReference type="HAMAP-Rule" id="MF_01875"/>
    </source>
</evidence>
<dbReference type="CDD" id="cd00789">
    <property type="entry name" value="KU_like"/>
    <property type="match status" value="1"/>
</dbReference>
<comment type="function">
    <text evidence="2">With LigD forms a non-homologous end joining (NHEJ) DNA repair enzyme, which repairs dsDNA breaks with reduced fidelity. Binds linear dsDNA with 5'- and 3'- overhangs but not closed circular dsDNA nor ssDNA. Recruits and stimulates the ligase activity of LigD.</text>
</comment>
<dbReference type="Pfam" id="PF02735">
    <property type="entry name" value="Ku"/>
    <property type="match status" value="1"/>
</dbReference>
<comment type="similarity">
    <text evidence="2">Belongs to the prokaryotic Ku family.</text>
</comment>
<dbReference type="Gene3D" id="2.40.290.10">
    <property type="match status" value="1"/>
</dbReference>
<organism evidence="5">
    <name type="scientific">Desulfobacca acetoxidans</name>
    <dbReference type="NCBI Taxonomy" id="60893"/>
    <lineage>
        <taxon>Bacteria</taxon>
        <taxon>Pseudomonadati</taxon>
        <taxon>Thermodesulfobacteriota</taxon>
        <taxon>Desulfobaccia</taxon>
        <taxon>Desulfobaccales</taxon>
        <taxon>Desulfobaccaceae</taxon>
        <taxon>Desulfobacca</taxon>
    </lineage>
</organism>
<reference evidence="5" key="1">
    <citation type="journal article" date="2020" name="mSystems">
        <title>Genome- and Community-Level Interaction Insights into Carbon Utilization and Element Cycling Functions of Hydrothermarchaeota in Hydrothermal Sediment.</title>
        <authorList>
            <person name="Zhou Z."/>
            <person name="Liu Y."/>
            <person name="Xu W."/>
            <person name="Pan J."/>
            <person name="Luo Z.H."/>
            <person name="Li M."/>
        </authorList>
    </citation>
    <scope>NUCLEOTIDE SEQUENCE [LARGE SCALE GENOMIC DNA]</scope>
    <source>
        <strain evidence="5">SpSt-776</strain>
    </source>
</reference>
<comment type="subunit">
    <text evidence="2">Homodimer. Interacts with LigD.</text>
</comment>
<dbReference type="HAMAP" id="MF_01875">
    <property type="entry name" value="Prokaryotic_Ku"/>
    <property type="match status" value="1"/>
</dbReference>
<dbReference type="SUPFAM" id="SSF100939">
    <property type="entry name" value="SPOC domain-like"/>
    <property type="match status" value="1"/>
</dbReference>
<dbReference type="InterPro" id="IPR006164">
    <property type="entry name" value="DNA_bd_Ku70/Ku80"/>
</dbReference>
<dbReference type="PIRSF" id="PIRSF006493">
    <property type="entry name" value="Prok_Ku"/>
    <property type="match status" value="1"/>
</dbReference>
<dbReference type="GO" id="GO:0003690">
    <property type="term" value="F:double-stranded DNA binding"/>
    <property type="evidence" value="ECO:0007669"/>
    <property type="project" value="UniProtKB-UniRule"/>
</dbReference>
<feature type="domain" description="Ku" evidence="4">
    <location>
        <begin position="52"/>
        <end position="181"/>
    </location>
</feature>
<dbReference type="GO" id="GO:0006310">
    <property type="term" value="P:DNA recombination"/>
    <property type="evidence" value="ECO:0007669"/>
    <property type="project" value="UniProtKB-KW"/>
</dbReference>
<dbReference type="NCBIfam" id="TIGR02772">
    <property type="entry name" value="Ku_bact"/>
    <property type="match status" value="1"/>
</dbReference>
<evidence type="ECO:0000256" key="3">
    <source>
        <dbReference type="SAM" id="MobiDB-lite"/>
    </source>
</evidence>
<dbReference type="AlphaFoldDB" id="A0A7C3WHZ5"/>
<dbReference type="PANTHER" id="PTHR41251:SF1">
    <property type="entry name" value="NON-HOMOLOGOUS END JOINING PROTEIN KU"/>
    <property type="match status" value="1"/>
</dbReference>
<dbReference type="InterPro" id="IPR009187">
    <property type="entry name" value="Prok_Ku"/>
</dbReference>
<accession>A0A7C3WHZ5</accession>
<feature type="region of interest" description="Disordered" evidence="3">
    <location>
        <begin position="257"/>
        <end position="286"/>
    </location>
</feature>
<dbReference type="PANTHER" id="PTHR41251">
    <property type="entry name" value="NON-HOMOLOGOUS END JOINING PROTEIN KU"/>
    <property type="match status" value="1"/>
</dbReference>
<dbReference type="GO" id="GO:0006303">
    <property type="term" value="P:double-strand break repair via nonhomologous end joining"/>
    <property type="evidence" value="ECO:0007669"/>
    <property type="project" value="UniProtKB-UniRule"/>
</dbReference>
<proteinExistence type="inferred from homology"/>
<protein>
    <recommendedName>
        <fullName evidence="2">Non-homologous end joining protein Ku</fullName>
    </recommendedName>
</protein>
<sequence>MRAIWKGYIKFSLVSIPIKMYTATSEKMLSFDLLHKECGTKIKQERICPRCNKILSNEELVRGYKYGKDLYIVVTDEDLEKARKETTDALEITKFVDENSIHPIYYKDSHYLAPDGKAGAEAFALLHRALLDLRKSAVAKAVMRNREYLFALKPYNGTLIAFTLHYPDEIIAVNKVEEGEVIKEIKVDEKSLKLAKTLVENLSGDFVPEEYTDEYTQTLLKIIKAKAEGEEYKVEAKAEGEKVISLMEALQRSVEASMRREVPKKGMAIAGQRGEAKEARKKRKSA</sequence>
<evidence type="ECO:0000256" key="1">
    <source>
        <dbReference type="ARBA" id="ARBA00023125"/>
    </source>
</evidence>
<keyword evidence="2" id="KW-0233">DNA recombination</keyword>
<name>A0A7C3WHZ5_9BACT</name>
<evidence type="ECO:0000313" key="5">
    <source>
        <dbReference type="EMBL" id="HGB13831.1"/>
    </source>
</evidence>
<keyword evidence="1 2" id="KW-0238">DNA-binding</keyword>
<gene>
    <name evidence="2" type="primary">ku</name>
    <name evidence="5" type="ORF">ENV62_01135</name>
</gene>
<keyword evidence="2" id="KW-0234">DNA repair</keyword>
<keyword evidence="2" id="KW-0227">DNA damage</keyword>
<dbReference type="EMBL" id="DTHB01000016">
    <property type="protein sequence ID" value="HGB13831.1"/>
    <property type="molecule type" value="Genomic_DNA"/>
</dbReference>
<dbReference type="SMART" id="SM00559">
    <property type="entry name" value="Ku78"/>
    <property type="match status" value="1"/>
</dbReference>